<dbReference type="Proteomes" id="UP000515947">
    <property type="component" value="Chromosome"/>
</dbReference>
<sequence length="118" mass="13493">MTWFRDPRPGESVTLHAAAPHVLVNTAEATVTFSVCQVAGRSSISSVRGDLRRRCSKLLPIKDTRLALTYQHPRRQMLMTITPTRPGVVKIQGMDLTYSYRHQSGTQRVGEYAWFRYR</sequence>
<name>A0A7G9R942_9ACTN</name>
<proteinExistence type="predicted"/>
<keyword evidence="2" id="KW-1185">Reference proteome</keyword>
<dbReference type="EMBL" id="CP060713">
    <property type="protein sequence ID" value="QNN52117.1"/>
    <property type="molecule type" value="Genomic_DNA"/>
</dbReference>
<dbReference type="RefSeq" id="WP_187577959.1">
    <property type="nucleotide sequence ID" value="NZ_CP060713.1"/>
</dbReference>
<protein>
    <submittedName>
        <fullName evidence="1">Uncharacterized protein</fullName>
    </submittedName>
</protein>
<accession>A0A7G9R942</accession>
<dbReference type="KEGG" id="nmes:H9L09_16650"/>
<evidence type="ECO:0000313" key="2">
    <source>
        <dbReference type="Proteomes" id="UP000515947"/>
    </source>
</evidence>
<gene>
    <name evidence="1" type="ORF">H9L09_16650</name>
</gene>
<dbReference type="AlphaFoldDB" id="A0A7G9R942"/>
<reference evidence="1 2" key="1">
    <citation type="submission" date="2020-08" db="EMBL/GenBank/DDBJ databases">
        <title>Genome sequence of Nocardioides mesophilus KACC 16243T.</title>
        <authorList>
            <person name="Hyun D.-W."/>
            <person name="Bae J.-W."/>
        </authorList>
    </citation>
    <scope>NUCLEOTIDE SEQUENCE [LARGE SCALE GENOMIC DNA]</scope>
    <source>
        <strain evidence="1 2">KACC 16243</strain>
    </source>
</reference>
<evidence type="ECO:0000313" key="1">
    <source>
        <dbReference type="EMBL" id="QNN52117.1"/>
    </source>
</evidence>
<organism evidence="1 2">
    <name type="scientific">Nocardioides mesophilus</name>
    <dbReference type="NCBI Taxonomy" id="433659"/>
    <lineage>
        <taxon>Bacteria</taxon>
        <taxon>Bacillati</taxon>
        <taxon>Actinomycetota</taxon>
        <taxon>Actinomycetes</taxon>
        <taxon>Propionibacteriales</taxon>
        <taxon>Nocardioidaceae</taxon>
        <taxon>Nocardioides</taxon>
    </lineage>
</organism>